<name>A0ABS9RW18_9GAMM</name>
<proteinExistence type="inferred from homology"/>
<accession>A0ABS9RW18</accession>
<dbReference type="Proteomes" id="UP001202117">
    <property type="component" value="Unassembled WGS sequence"/>
</dbReference>
<evidence type="ECO:0000313" key="2">
    <source>
        <dbReference type="EMBL" id="MCH4564032.1"/>
    </source>
</evidence>
<dbReference type="InterPro" id="IPR036390">
    <property type="entry name" value="WH_DNA-bd_sf"/>
</dbReference>
<comment type="caution">
    <text evidence="2">The sequence shown here is derived from an EMBL/GenBank/DDBJ whole genome shotgun (WGS) entry which is preliminary data.</text>
</comment>
<comment type="similarity">
    <text evidence="1">Belongs to the ROK (NagC/XylR) family.</text>
</comment>
<keyword evidence="3" id="KW-1185">Reference proteome</keyword>
<evidence type="ECO:0000313" key="3">
    <source>
        <dbReference type="Proteomes" id="UP001202117"/>
    </source>
</evidence>
<protein>
    <submittedName>
        <fullName evidence="2">ROK family transcriptional regulator</fullName>
    </submittedName>
</protein>
<dbReference type="InterPro" id="IPR043129">
    <property type="entry name" value="ATPase_NBD"/>
</dbReference>
<dbReference type="Pfam" id="PF00480">
    <property type="entry name" value="ROK"/>
    <property type="match status" value="1"/>
</dbReference>
<dbReference type="Gene3D" id="3.30.420.40">
    <property type="match status" value="2"/>
</dbReference>
<dbReference type="PANTHER" id="PTHR18964:SF149">
    <property type="entry name" value="BIFUNCTIONAL UDP-N-ACETYLGLUCOSAMINE 2-EPIMERASE_N-ACETYLMANNOSAMINE KINASE"/>
    <property type="match status" value="1"/>
</dbReference>
<dbReference type="Pfam" id="PF13412">
    <property type="entry name" value="HTH_24"/>
    <property type="match status" value="1"/>
</dbReference>
<dbReference type="RefSeq" id="WP_240568641.1">
    <property type="nucleotide sequence ID" value="NZ_JAKVPY010000014.1"/>
</dbReference>
<dbReference type="EMBL" id="JAKVPY010000014">
    <property type="protein sequence ID" value="MCH4564032.1"/>
    <property type="molecule type" value="Genomic_DNA"/>
</dbReference>
<dbReference type="SUPFAM" id="SSF53067">
    <property type="entry name" value="Actin-like ATPase domain"/>
    <property type="match status" value="1"/>
</dbReference>
<evidence type="ECO:0000256" key="1">
    <source>
        <dbReference type="ARBA" id="ARBA00006479"/>
    </source>
</evidence>
<reference evidence="2 3" key="1">
    <citation type="submission" date="2022-02" db="EMBL/GenBank/DDBJ databases">
        <title>Halomonas fukangensis sp. nov., a halophilic bacterium isolated from a bulk soil of Kalidium foliatum at Fukang.</title>
        <authorList>
            <person name="Huang Y."/>
        </authorList>
    </citation>
    <scope>NUCLEOTIDE SEQUENCE [LARGE SCALE GENOMIC DNA]</scope>
    <source>
        <strain evidence="2 3">EGI 63088</strain>
    </source>
</reference>
<gene>
    <name evidence="2" type="ORF">MKP05_12985</name>
</gene>
<dbReference type="InterPro" id="IPR000600">
    <property type="entry name" value="ROK"/>
</dbReference>
<sequence length="414" mass="45221">MMKMGGNDKEELLSEHPLKGSNLTTVRGVNERLILHLVRNHGRVTKAEATRMTGLSPNAVSVIFRALEAEGLLLRGNPIRGRIGQPSVPMMLNPDARHYVGLKIGRRTFDLVVVNFVGGILARRTEPHSYPTPAAMLRFVKEELPPLLKSAGKGGGDIVAMNVAMPFELWSWTADFGAPQSEMDSWRNFELVAELKQVVPWPITVENDGTAACRAELVFGPPNAAQDFVYFFVGTFIGGGVVLNGSVFPGRRGNSGGFGPLRVPDEPGGDRLVDHASLVVLERMIADKGGDPLPKIDFEHNDWDAVEPLVHTWMSRAGRSLAHAIISALAVIDFQAVVIDGAFPPAIRNRLVGEVERQLDRLDMQGVIRPDIRPGHFGSIARALGAAAYQISTEYMIDQNTLLRQNPSNPRPSL</sequence>
<organism evidence="2 3">
    <name type="scientific">Halomonas flagellata</name>
    <dbReference type="NCBI Taxonomy" id="2920385"/>
    <lineage>
        <taxon>Bacteria</taxon>
        <taxon>Pseudomonadati</taxon>
        <taxon>Pseudomonadota</taxon>
        <taxon>Gammaproteobacteria</taxon>
        <taxon>Oceanospirillales</taxon>
        <taxon>Halomonadaceae</taxon>
        <taxon>Halomonas</taxon>
    </lineage>
</organism>
<dbReference type="PANTHER" id="PTHR18964">
    <property type="entry name" value="ROK (REPRESSOR, ORF, KINASE) FAMILY"/>
    <property type="match status" value="1"/>
</dbReference>
<dbReference type="SUPFAM" id="SSF46785">
    <property type="entry name" value="Winged helix' DNA-binding domain"/>
    <property type="match status" value="1"/>
</dbReference>
<dbReference type="Gene3D" id="1.10.10.10">
    <property type="entry name" value="Winged helix-like DNA-binding domain superfamily/Winged helix DNA-binding domain"/>
    <property type="match status" value="1"/>
</dbReference>
<dbReference type="InterPro" id="IPR036388">
    <property type="entry name" value="WH-like_DNA-bd_sf"/>
</dbReference>